<protein>
    <submittedName>
        <fullName evidence="1">Uncharacterized protein</fullName>
    </submittedName>
</protein>
<feature type="non-terminal residue" evidence="1">
    <location>
        <position position="124"/>
    </location>
</feature>
<keyword evidence="2" id="KW-1185">Reference proteome</keyword>
<proteinExistence type="predicted"/>
<gene>
    <name evidence="1" type="ORF">ATANTOWER_029431</name>
</gene>
<sequence length="124" mass="14354">MSMENTQMKQCLRKNISTSRMLKRKKKILLFVSHLTHMKEDLLDPQRPIKGHLEKSVLKHINPLVTREPESALRYFIDPRGKIRIPVQPIQTDIMTQDKGGTDHRGFAAHSQALPLLDEKRGHI</sequence>
<accession>A0ABU7BF69</accession>
<name>A0ABU7BF69_9TELE</name>
<organism evidence="1 2">
    <name type="scientific">Ataeniobius toweri</name>
    <dbReference type="NCBI Taxonomy" id="208326"/>
    <lineage>
        <taxon>Eukaryota</taxon>
        <taxon>Metazoa</taxon>
        <taxon>Chordata</taxon>
        <taxon>Craniata</taxon>
        <taxon>Vertebrata</taxon>
        <taxon>Euteleostomi</taxon>
        <taxon>Actinopterygii</taxon>
        <taxon>Neopterygii</taxon>
        <taxon>Teleostei</taxon>
        <taxon>Neoteleostei</taxon>
        <taxon>Acanthomorphata</taxon>
        <taxon>Ovalentaria</taxon>
        <taxon>Atherinomorphae</taxon>
        <taxon>Cyprinodontiformes</taxon>
        <taxon>Goodeidae</taxon>
        <taxon>Ataeniobius</taxon>
    </lineage>
</organism>
<evidence type="ECO:0000313" key="2">
    <source>
        <dbReference type="Proteomes" id="UP001345963"/>
    </source>
</evidence>
<comment type="caution">
    <text evidence="1">The sequence shown here is derived from an EMBL/GenBank/DDBJ whole genome shotgun (WGS) entry which is preliminary data.</text>
</comment>
<evidence type="ECO:0000313" key="1">
    <source>
        <dbReference type="EMBL" id="MED6248230.1"/>
    </source>
</evidence>
<reference evidence="1 2" key="1">
    <citation type="submission" date="2021-07" db="EMBL/GenBank/DDBJ databases">
        <authorList>
            <person name="Palmer J.M."/>
        </authorList>
    </citation>
    <scope>NUCLEOTIDE SEQUENCE [LARGE SCALE GENOMIC DNA]</scope>
    <source>
        <strain evidence="1 2">AT_MEX2019</strain>
        <tissue evidence="1">Muscle</tissue>
    </source>
</reference>
<dbReference type="EMBL" id="JAHUTI010049935">
    <property type="protein sequence ID" value="MED6248230.1"/>
    <property type="molecule type" value="Genomic_DNA"/>
</dbReference>
<dbReference type="Proteomes" id="UP001345963">
    <property type="component" value="Unassembled WGS sequence"/>
</dbReference>